<reference evidence="1" key="1">
    <citation type="submission" date="2021-04" db="EMBL/GenBank/DDBJ databases">
        <authorList>
            <person name="Zhang D.-C."/>
        </authorList>
    </citation>
    <scope>NUCLEOTIDE SEQUENCE</scope>
    <source>
        <strain evidence="1">CGMCC 1.15697</strain>
    </source>
</reference>
<dbReference type="RefSeq" id="WP_210681884.1">
    <property type="nucleotide sequence ID" value="NZ_JAGMWN010000004.1"/>
</dbReference>
<protein>
    <submittedName>
        <fullName evidence="1">Uncharacterized protein</fullName>
    </submittedName>
</protein>
<evidence type="ECO:0000313" key="1">
    <source>
        <dbReference type="EMBL" id="MBP5857294.1"/>
    </source>
</evidence>
<evidence type="ECO:0000313" key="2">
    <source>
        <dbReference type="Proteomes" id="UP000672602"/>
    </source>
</evidence>
<proteinExistence type="predicted"/>
<keyword evidence="2" id="KW-1185">Reference proteome</keyword>
<dbReference type="InterPro" id="IPR044000">
    <property type="entry name" value="Phage_tube_2"/>
</dbReference>
<gene>
    <name evidence="1" type="ORF">KAJ83_09760</name>
</gene>
<dbReference type="Pfam" id="PF18906">
    <property type="entry name" value="Phage_tube_2"/>
    <property type="match status" value="1"/>
</dbReference>
<sequence length="308" mass="32274">MALKFRRRAVLAKIEDTYGTDAEPTGAANAIQLSDVTLNPMEGEEVERNLVGRSIGEQGKLLVGLHTVLEASVELAGSGTAGDAPAYGPLLRACGFSETIDAGVEVVYAPVSADEEAASIYFNLDGQRFVMLGARGTTSFSVSARGLPRISVRMTGLWSEPSAGAYPTGDFSAFVKPLPVSKANTTFALHGFAAVMHSLEVAQNNEIAHRDLVNEESVIITDRGFAGTAVIDMPPLATKNFFAIAKSEALAALQLVHGTTGGNIAQIDAAKVQIGRPTVGEAQGVATLSLPIWLTPDAGDDDFTLTVK</sequence>
<organism evidence="1 2">
    <name type="scientific">Marivibrio halodurans</name>
    <dbReference type="NCBI Taxonomy" id="2039722"/>
    <lineage>
        <taxon>Bacteria</taxon>
        <taxon>Pseudomonadati</taxon>
        <taxon>Pseudomonadota</taxon>
        <taxon>Alphaproteobacteria</taxon>
        <taxon>Rhodospirillales</taxon>
        <taxon>Rhodospirillaceae</taxon>
        <taxon>Marivibrio</taxon>
    </lineage>
</organism>
<accession>A0A8J7S265</accession>
<name>A0A8J7S265_9PROT</name>
<dbReference type="AlphaFoldDB" id="A0A8J7S265"/>
<dbReference type="Proteomes" id="UP000672602">
    <property type="component" value="Unassembled WGS sequence"/>
</dbReference>
<comment type="caution">
    <text evidence="1">The sequence shown here is derived from an EMBL/GenBank/DDBJ whole genome shotgun (WGS) entry which is preliminary data.</text>
</comment>
<dbReference type="EMBL" id="JAGMWN010000004">
    <property type="protein sequence ID" value="MBP5857294.1"/>
    <property type="molecule type" value="Genomic_DNA"/>
</dbReference>